<keyword evidence="1" id="KW-0694">RNA-binding</keyword>
<dbReference type="InterPro" id="IPR036397">
    <property type="entry name" value="RNaseH_sf"/>
</dbReference>
<dbReference type="SUPFAM" id="SSF53098">
    <property type="entry name" value="Ribonuclease H-like"/>
    <property type="match status" value="1"/>
</dbReference>
<dbReference type="Pfam" id="PF17921">
    <property type="entry name" value="Integrase_H2C2"/>
    <property type="match status" value="1"/>
</dbReference>
<evidence type="ECO:0000313" key="5">
    <source>
        <dbReference type="Proteomes" id="UP000192927"/>
    </source>
</evidence>
<feature type="domain" description="Integrase catalytic" evidence="3">
    <location>
        <begin position="282"/>
        <end position="387"/>
    </location>
</feature>
<dbReference type="GO" id="GO:0003723">
    <property type="term" value="F:RNA binding"/>
    <property type="evidence" value="ECO:0007669"/>
    <property type="project" value="UniProtKB-KW"/>
</dbReference>
<dbReference type="PANTHER" id="PTHR37984:SF5">
    <property type="entry name" value="PROTEIN NYNRIN-LIKE"/>
    <property type="match status" value="1"/>
</dbReference>
<dbReference type="Gene3D" id="1.10.340.70">
    <property type="match status" value="1"/>
</dbReference>
<dbReference type="PROSITE" id="PS50994">
    <property type="entry name" value="INTEGRASE"/>
    <property type="match status" value="1"/>
</dbReference>
<organism evidence="4 5">
    <name type="scientific">Lasallia pustulata</name>
    <dbReference type="NCBI Taxonomy" id="136370"/>
    <lineage>
        <taxon>Eukaryota</taxon>
        <taxon>Fungi</taxon>
        <taxon>Dikarya</taxon>
        <taxon>Ascomycota</taxon>
        <taxon>Pezizomycotina</taxon>
        <taxon>Lecanoromycetes</taxon>
        <taxon>OSLEUM clade</taxon>
        <taxon>Umbilicariomycetidae</taxon>
        <taxon>Umbilicariales</taxon>
        <taxon>Umbilicariaceae</taxon>
        <taxon>Lasallia</taxon>
    </lineage>
</organism>
<dbReference type="InterPro" id="IPR050951">
    <property type="entry name" value="Retrovirus_Pol_polyprotein"/>
</dbReference>
<name>A0A1W5DC13_9LECA</name>
<dbReference type="InterPro" id="IPR001584">
    <property type="entry name" value="Integrase_cat-core"/>
</dbReference>
<dbReference type="GO" id="GO:0015074">
    <property type="term" value="P:DNA integration"/>
    <property type="evidence" value="ECO:0007669"/>
    <property type="project" value="InterPro"/>
</dbReference>
<dbReference type="Proteomes" id="UP000192927">
    <property type="component" value="Unassembled WGS sequence"/>
</dbReference>
<dbReference type="PANTHER" id="PTHR37984">
    <property type="entry name" value="PROTEIN CBG26694"/>
    <property type="match status" value="1"/>
</dbReference>
<sequence>MDVGMDSGTTGTPAVHNLHARKASRDGYASMTHTEAGSTTGTPAVCNLHARKASRNGYASMTHTEVGGTTGTPVVYNVVPNINMDVGRPGHSEAQHRSIKDSTADAEAMDIDDVVDDDPIGLQVEAGTSDKTAKSLWHVATHTLIGGEATAYTTTSIEDRPNLARPEIANAVPGTANMATNMAATMASIWSQWKEIDNVVHYNGKVYMPQNTALCNAVISQYHDDIFAGHFGKSRTAKLIQQTHDWPGAIRDVQHYCHDYVKCQKAKPAHHKLFDLLNSLPVPPEPWHTVTMDFITDLPLSSTYGSTTWDSILVVVNKLTKMAHYIPVRKTMLVADFIEVFIQDVVKYHGMPEVLVTDRDKLFTSEKWTSLCFHMRCHRNLSTAFHP</sequence>
<reference evidence="5" key="1">
    <citation type="submission" date="2017-03" db="EMBL/GenBank/DDBJ databases">
        <authorList>
            <person name="Sharma R."/>
            <person name="Thines M."/>
        </authorList>
    </citation>
    <scope>NUCLEOTIDE SEQUENCE [LARGE SCALE GENOMIC DNA]</scope>
</reference>
<evidence type="ECO:0000256" key="2">
    <source>
        <dbReference type="SAM" id="MobiDB-lite"/>
    </source>
</evidence>
<accession>A0A1W5DC13</accession>
<feature type="region of interest" description="Disordered" evidence="2">
    <location>
        <begin position="1"/>
        <end position="24"/>
    </location>
</feature>
<dbReference type="GO" id="GO:0005634">
    <property type="term" value="C:nucleus"/>
    <property type="evidence" value="ECO:0007669"/>
    <property type="project" value="UniProtKB-ARBA"/>
</dbReference>
<evidence type="ECO:0000313" key="4">
    <source>
        <dbReference type="EMBL" id="SLM40419.1"/>
    </source>
</evidence>
<protein>
    <submittedName>
        <fullName evidence="4">Gag polymerase env</fullName>
    </submittedName>
</protein>
<keyword evidence="5" id="KW-1185">Reference proteome</keyword>
<evidence type="ECO:0000256" key="1">
    <source>
        <dbReference type="ARBA" id="ARBA00022884"/>
    </source>
</evidence>
<proteinExistence type="predicted"/>
<evidence type="ECO:0000259" key="3">
    <source>
        <dbReference type="PROSITE" id="PS50994"/>
    </source>
</evidence>
<dbReference type="AlphaFoldDB" id="A0A1W5DC13"/>
<dbReference type="EMBL" id="FWEW01003707">
    <property type="protein sequence ID" value="SLM40419.1"/>
    <property type="molecule type" value="Genomic_DNA"/>
</dbReference>
<dbReference type="InterPro" id="IPR012337">
    <property type="entry name" value="RNaseH-like_sf"/>
</dbReference>
<dbReference type="Gene3D" id="3.30.420.10">
    <property type="entry name" value="Ribonuclease H-like superfamily/Ribonuclease H"/>
    <property type="match status" value="1"/>
</dbReference>
<dbReference type="InterPro" id="IPR041588">
    <property type="entry name" value="Integrase_H2C2"/>
</dbReference>